<dbReference type="AlphaFoldDB" id="A0A5R9EEX4"/>
<comment type="caution">
    <text evidence="2">The sequence shown here is derived from an EMBL/GenBank/DDBJ whole genome shotgun (WGS) entry which is preliminary data.</text>
</comment>
<dbReference type="InterPro" id="IPR000073">
    <property type="entry name" value="AB_hydrolase_1"/>
</dbReference>
<evidence type="ECO:0000313" key="2">
    <source>
        <dbReference type="EMBL" id="TLQ47637.1"/>
    </source>
</evidence>
<keyword evidence="3" id="KW-1185">Reference proteome</keyword>
<dbReference type="SUPFAM" id="SSF53474">
    <property type="entry name" value="alpha/beta-Hydrolases"/>
    <property type="match status" value="1"/>
</dbReference>
<accession>A0A5R9EEX4</accession>
<dbReference type="GO" id="GO:0016020">
    <property type="term" value="C:membrane"/>
    <property type="evidence" value="ECO:0007669"/>
    <property type="project" value="TreeGrafter"/>
</dbReference>
<dbReference type="GO" id="GO:0016787">
    <property type="term" value="F:hydrolase activity"/>
    <property type="evidence" value="ECO:0007669"/>
    <property type="project" value="UniProtKB-KW"/>
</dbReference>
<dbReference type="Proteomes" id="UP000305921">
    <property type="component" value="Unassembled WGS sequence"/>
</dbReference>
<dbReference type="PANTHER" id="PTHR43798">
    <property type="entry name" value="MONOACYLGLYCEROL LIPASE"/>
    <property type="match status" value="1"/>
</dbReference>
<name>A0A5R9EEX4_9ACTN</name>
<dbReference type="PANTHER" id="PTHR43798:SF27">
    <property type="entry name" value="HYDROLASE ALPHA_BETA HYDROLASE FOLD FAMILY"/>
    <property type="match status" value="1"/>
</dbReference>
<organism evidence="2 3">
    <name type="scientific">Streptomyces marianii</name>
    <dbReference type="NCBI Taxonomy" id="1817406"/>
    <lineage>
        <taxon>Bacteria</taxon>
        <taxon>Bacillati</taxon>
        <taxon>Actinomycetota</taxon>
        <taxon>Actinomycetes</taxon>
        <taxon>Kitasatosporales</taxon>
        <taxon>Streptomycetaceae</taxon>
        <taxon>Streptomyces</taxon>
    </lineage>
</organism>
<dbReference type="OrthoDB" id="9796770at2"/>
<reference evidence="2 3" key="1">
    <citation type="submission" date="2019-05" db="EMBL/GenBank/DDBJ databases">
        <title>Streptomyces marianii sp. nov., a novel marine actinomycete from southern coast of India.</title>
        <authorList>
            <person name="Iniyan A.M."/>
            <person name="Wink J."/>
            <person name="Ramprasad E."/>
            <person name="Ramana C.V."/>
            <person name="Bunk B."/>
            <person name="Sproer C."/>
            <person name="Joseph F.-J.R.S."/>
            <person name="Vincent S.G.P."/>
        </authorList>
    </citation>
    <scope>NUCLEOTIDE SEQUENCE [LARGE SCALE GENOMIC DNA]</scope>
    <source>
        <strain evidence="2 3">ICN19</strain>
    </source>
</reference>
<feature type="domain" description="AB hydrolase-1" evidence="1">
    <location>
        <begin position="22"/>
        <end position="265"/>
    </location>
</feature>
<evidence type="ECO:0000259" key="1">
    <source>
        <dbReference type="Pfam" id="PF00561"/>
    </source>
</evidence>
<dbReference type="EMBL" id="VAWE01000001">
    <property type="protein sequence ID" value="TLQ47637.1"/>
    <property type="molecule type" value="Genomic_DNA"/>
</dbReference>
<sequence>MPTFSAYDGTALAYHAEGRGEPLVCLPGGPMRASAYLGDLGGLTAHRGLVRLDLRGTGDSAVPRDDATYRCDRLVDDVEALREHLGLDRADVLAHSAGGSLALLYAAAHPGRVRSLTLVTPGTRALGIEATAEDWRGAVALRRGEPWFEAGRSAWEAFLGGAELDDLWPDIVPFMYGRWDAAAREHAADDAHQTNPHARGCYYAEGAFDPGATRQALAALEAPVLVLAGEYDGGPTPARAREIAAVFPHGTAAVQSGAGHYPWLDDAGAFRRTVAAFLEADGRPP</sequence>
<evidence type="ECO:0000313" key="3">
    <source>
        <dbReference type="Proteomes" id="UP000305921"/>
    </source>
</evidence>
<proteinExistence type="predicted"/>
<dbReference type="Gene3D" id="3.40.50.1820">
    <property type="entry name" value="alpha/beta hydrolase"/>
    <property type="match status" value="1"/>
</dbReference>
<dbReference type="InterPro" id="IPR050266">
    <property type="entry name" value="AB_hydrolase_sf"/>
</dbReference>
<dbReference type="InterPro" id="IPR029058">
    <property type="entry name" value="AB_hydrolase_fold"/>
</dbReference>
<keyword evidence="2" id="KW-0378">Hydrolase</keyword>
<gene>
    <name evidence="2" type="ORF">FEF34_36060</name>
</gene>
<dbReference type="Pfam" id="PF00561">
    <property type="entry name" value="Abhydrolase_1"/>
    <property type="match status" value="1"/>
</dbReference>
<protein>
    <submittedName>
        <fullName evidence="2">Alpha/beta hydrolase</fullName>
    </submittedName>
</protein>